<dbReference type="Pfam" id="PF17808">
    <property type="entry name" value="fn3_PAP"/>
    <property type="match status" value="1"/>
</dbReference>
<name>W1PBU4_AMBTC</name>
<comment type="subunit">
    <text evidence="3">Homodimer.</text>
</comment>
<dbReference type="AlphaFoldDB" id="W1PBU4"/>
<dbReference type="SUPFAM" id="SSF56300">
    <property type="entry name" value="Metallo-dependent phosphatases"/>
    <property type="match status" value="1"/>
</dbReference>
<protein>
    <recommendedName>
        <fullName evidence="7">Purple acid phosphatase</fullName>
        <ecNumber evidence="7">3.1.3.2</ecNumber>
    </recommendedName>
</protein>
<dbReference type="GO" id="GO:0046872">
    <property type="term" value="F:metal ion binding"/>
    <property type="evidence" value="ECO:0007669"/>
    <property type="project" value="InterPro"/>
</dbReference>
<feature type="chain" id="PRO_5005149658" description="Purple acid phosphatase" evidence="7">
    <location>
        <begin position="32"/>
        <end position="636"/>
    </location>
</feature>
<dbReference type="Gene3D" id="2.60.40.380">
    <property type="entry name" value="Purple acid phosphatase-like, N-terminal"/>
    <property type="match status" value="1"/>
</dbReference>
<comment type="similarity">
    <text evidence="2 7">Belongs to the metallophosphoesterase superfamily. Purple acid phosphatase family.</text>
</comment>
<proteinExistence type="inferred from homology"/>
<dbReference type="SUPFAM" id="SSF49363">
    <property type="entry name" value="Purple acid phosphatase, N-terminal domain"/>
    <property type="match status" value="1"/>
</dbReference>
<dbReference type="GO" id="GO:0005576">
    <property type="term" value="C:extracellular region"/>
    <property type="evidence" value="ECO:0007669"/>
    <property type="project" value="UniProtKB-SubCell"/>
</dbReference>
<dbReference type="OMA" id="NWMEMDL"/>
<accession>W1PBU4</accession>
<keyword evidence="13" id="KW-1185">Reference proteome</keyword>
<dbReference type="InterPro" id="IPR029052">
    <property type="entry name" value="Metallo-depent_PP-like"/>
</dbReference>
<evidence type="ECO:0000256" key="1">
    <source>
        <dbReference type="ARBA" id="ARBA00004613"/>
    </source>
</evidence>
<dbReference type="Gramene" id="ERN05081">
    <property type="protein sequence ID" value="ERN05081"/>
    <property type="gene ID" value="AMTR_s00053p00130280"/>
</dbReference>
<dbReference type="InterPro" id="IPR041792">
    <property type="entry name" value="MPP_PAP"/>
</dbReference>
<feature type="signal peptide" evidence="7">
    <location>
        <begin position="1"/>
        <end position="31"/>
    </location>
</feature>
<evidence type="ECO:0000256" key="7">
    <source>
        <dbReference type="RuleBase" id="RU361203"/>
    </source>
</evidence>
<evidence type="ECO:0000313" key="13">
    <source>
        <dbReference type="Proteomes" id="UP000017836"/>
    </source>
</evidence>
<dbReference type="EMBL" id="KI394012">
    <property type="protein sequence ID" value="ERN05081.1"/>
    <property type="molecule type" value="Genomic_DNA"/>
</dbReference>
<dbReference type="InterPro" id="IPR004843">
    <property type="entry name" value="Calcineurin-like_PHP"/>
</dbReference>
<evidence type="ECO:0000256" key="4">
    <source>
        <dbReference type="ARBA" id="ARBA00022525"/>
    </source>
</evidence>
<dbReference type="eggNOG" id="KOG1378">
    <property type="taxonomic scope" value="Eukaryota"/>
</dbReference>
<keyword evidence="7" id="KW-0378">Hydrolase</keyword>
<evidence type="ECO:0000259" key="8">
    <source>
        <dbReference type="Pfam" id="PF00149"/>
    </source>
</evidence>
<comment type="subcellular location">
    <subcellularLocation>
        <location evidence="1">Secreted</location>
    </subcellularLocation>
</comment>
<comment type="catalytic activity">
    <reaction evidence="7">
        <text>a phosphate monoester + H2O = an alcohol + phosphate</text>
        <dbReference type="Rhea" id="RHEA:15017"/>
        <dbReference type="ChEBI" id="CHEBI:15377"/>
        <dbReference type="ChEBI" id="CHEBI:30879"/>
        <dbReference type="ChEBI" id="CHEBI:43474"/>
        <dbReference type="ChEBI" id="CHEBI:67140"/>
        <dbReference type="EC" id="3.1.3.2"/>
    </reaction>
</comment>
<dbReference type="InterPro" id="IPR040974">
    <property type="entry name" value="Fn3_PAP"/>
</dbReference>
<dbReference type="Pfam" id="PF14008">
    <property type="entry name" value="Metallophos_C"/>
    <property type="match status" value="1"/>
</dbReference>
<dbReference type="STRING" id="13333.W1PBU4"/>
<dbReference type="HOGENOM" id="CLU_013387_4_1_1"/>
<gene>
    <name evidence="12" type="ORF">AMTR_s00053p00130280</name>
</gene>
<dbReference type="InterPro" id="IPR025733">
    <property type="entry name" value="PAPs_C"/>
</dbReference>
<evidence type="ECO:0000256" key="5">
    <source>
        <dbReference type="ARBA" id="ARBA00022729"/>
    </source>
</evidence>
<keyword evidence="4" id="KW-0964">Secreted</keyword>
<dbReference type="PANTHER" id="PTHR45778:SF3">
    <property type="entry name" value="PURPLE ACID PHOSPHATASE"/>
    <property type="match status" value="1"/>
</dbReference>
<dbReference type="Gene3D" id="3.60.21.10">
    <property type="match status" value="1"/>
</dbReference>
<dbReference type="Proteomes" id="UP000017836">
    <property type="component" value="Unassembled WGS sequence"/>
</dbReference>
<evidence type="ECO:0000256" key="6">
    <source>
        <dbReference type="ARBA" id="ARBA00023180"/>
    </source>
</evidence>
<dbReference type="EC" id="3.1.3.2" evidence="7"/>
<evidence type="ECO:0000259" key="10">
    <source>
        <dbReference type="Pfam" id="PF16656"/>
    </source>
</evidence>
<keyword evidence="5 7" id="KW-0732">Signal</keyword>
<dbReference type="PANTHER" id="PTHR45778">
    <property type="entry name" value="PURPLE ACID PHOSPHATASE-RELATED"/>
    <property type="match status" value="1"/>
</dbReference>
<evidence type="ECO:0000313" key="12">
    <source>
        <dbReference type="EMBL" id="ERN05081.1"/>
    </source>
</evidence>
<evidence type="ECO:0000256" key="2">
    <source>
        <dbReference type="ARBA" id="ARBA00008723"/>
    </source>
</evidence>
<reference evidence="13" key="1">
    <citation type="journal article" date="2013" name="Science">
        <title>The Amborella genome and the evolution of flowering plants.</title>
        <authorList>
            <consortium name="Amborella Genome Project"/>
        </authorList>
    </citation>
    <scope>NUCLEOTIDE SEQUENCE [LARGE SCALE GENOMIC DNA]</scope>
</reference>
<evidence type="ECO:0000256" key="3">
    <source>
        <dbReference type="ARBA" id="ARBA00011738"/>
    </source>
</evidence>
<dbReference type="OrthoDB" id="45007at2759"/>
<dbReference type="InterPro" id="IPR015914">
    <property type="entry name" value="PAPs_N"/>
</dbReference>
<organism evidence="12 13">
    <name type="scientific">Amborella trichopoda</name>
    <dbReference type="NCBI Taxonomy" id="13333"/>
    <lineage>
        <taxon>Eukaryota</taxon>
        <taxon>Viridiplantae</taxon>
        <taxon>Streptophyta</taxon>
        <taxon>Embryophyta</taxon>
        <taxon>Tracheophyta</taxon>
        <taxon>Spermatophyta</taxon>
        <taxon>Magnoliopsida</taxon>
        <taxon>Amborellales</taxon>
        <taxon>Amborellaceae</taxon>
        <taxon>Amborella</taxon>
    </lineage>
</organism>
<dbReference type="InterPro" id="IPR008963">
    <property type="entry name" value="Purple_acid_Pase-like_N"/>
</dbReference>
<dbReference type="KEGG" id="atr:18433249"/>
<feature type="domain" description="Purple acid phosphatase Fn3-like" evidence="11">
    <location>
        <begin position="79"/>
        <end position="209"/>
    </location>
</feature>
<feature type="domain" description="Purple acid phosphatase N-terminal" evidence="10">
    <location>
        <begin position="215"/>
        <end position="315"/>
    </location>
</feature>
<sequence length="636" mass="70877">MEMAKRIWFSLVGQPIFLLVLFSPLIPFVCGRNVQNSPSGLYGFTGISSFRLINRRSLLTCPDPNPYLAINVTSVDPLANEQNVTVTVSGVIIPDKSDWVAMISPSDSDVSSCPVNSIMYQQTGDFSSLPLLCHYPVKAQFLSMDPSYLKCGKKECRTHASNVCVLRTCSGSITFHVVNIRTDIEFVFFTGGFETPCILRRSQPLKFANPKMPLYGHLSSIDSTATSMRLTWVSGDRSPQEVQYGDGKSQKSTVSTFTRGDMCTSDLASPAKDFGWHDPGYIHSAVMTGLQSSQTYSYRYGSESAGWSEKINFHTPTAGGSDKVRIVAFGDMGKAPRDLSVEHFIQPGSIMVIEAIEKEVASGNVDAVFHIGDISYATGFLVEWDYFLHLIHPVASRVSYMTAIGNHERDYVDSGSVYETPDSGGECGIPYETYFPMPSSSKDKPWYSIDMGSIHFTVISTEHDWTQESEQYKWIEKDLASVDRSKTPWVIFTGHRPMYSSQGGGIIPSVDQRFTKAVEPLLMKHKVDLVLFGHVHNYERSCFLYEGECKGMPNKDKSGLDTYDNTNYTAPIHAIIGMAGFSLDAFPIIVGKWSLVRASEFGYFRIQGTKEQLSLEFVSMRTENVEDKFNIIKAKR</sequence>
<dbReference type="GO" id="GO:0003993">
    <property type="term" value="F:acid phosphatase activity"/>
    <property type="evidence" value="ECO:0007669"/>
    <property type="project" value="UniProtKB-EC"/>
</dbReference>
<dbReference type="CDD" id="cd00839">
    <property type="entry name" value="MPP_PAPs"/>
    <property type="match status" value="1"/>
</dbReference>
<evidence type="ECO:0000259" key="9">
    <source>
        <dbReference type="Pfam" id="PF14008"/>
    </source>
</evidence>
<dbReference type="Pfam" id="PF00149">
    <property type="entry name" value="Metallophos"/>
    <property type="match status" value="1"/>
</dbReference>
<keyword evidence="6" id="KW-0325">Glycoprotein</keyword>
<feature type="domain" description="Purple acid phosphatase C-terminal" evidence="9">
    <location>
        <begin position="570"/>
        <end position="627"/>
    </location>
</feature>
<dbReference type="Pfam" id="PF16656">
    <property type="entry name" value="Pur_ac_phosph_N"/>
    <property type="match status" value="1"/>
</dbReference>
<evidence type="ECO:0000259" key="11">
    <source>
        <dbReference type="Pfam" id="PF17808"/>
    </source>
</evidence>
<feature type="domain" description="Calcineurin-like phosphoesterase" evidence="8">
    <location>
        <begin position="325"/>
        <end position="538"/>
    </location>
</feature>